<name>A0A7G2CP28_9TRYP</name>
<evidence type="ECO:0000313" key="3">
    <source>
        <dbReference type="Proteomes" id="UP000515908"/>
    </source>
</evidence>
<evidence type="ECO:0000256" key="1">
    <source>
        <dbReference type="SAM" id="MobiDB-lite"/>
    </source>
</evidence>
<reference evidence="2 3" key="1">
    <citation type="submission" date="2020-08" db="EMBL/GenBank/DDBJ databases">
        <authorList>
            <person name="Newling K."/>
            <person name="Davey J."/>
            <person name="Forrester S."/>
        </authorList>
    </citation>
    <scope>NUCLEOTIDE SEQUENCE [LARGE SCALE GENOMIC DNA]</scope>
    <source>
        <strain evidence="3">Crithidia deanei Carvalho (ATCC PRA-265)</strain>
    </source>
</reference>
<sequence>MTTYAVRGKGDFHPSHYHQVSDGAVSGGGNVYYASDDTLASTTNQTFRNQLRNNHKSISVYYTSSFQCYDNSNNRLNTRQSVFPSTSNHPFCLDHVVNQYNLSRYHDGVRQVTGDDRKPISCRSMTRVNQDSVKDRINYNNNNKENDINNSKCMKLSVNKDKIDLMQNCNFRGTNKNSISNPLIERQNEVNNRLLSIHCELENNKTKHNSEIFYSNIDPKLYLTSSIPVIEHNSTSFHNNNNNPVEDSKGMVHSHLPDDTHSDDTASLHNHNQNTDHDINAAEARHLLRFPPLLSPLLVEVQQRVPLARVWGANRYHQTQLLLAAGFSKTEVEVILWELRRLIRNTSTECVC</sequence>
<dbReference type="Proteomes" id="UP000515908">
    <property type="component" value="Chromosome 18"/>
</dbReference>
<organism evidence="2 3">
    <name type="scientific">Angomonas deanei</name>
    <dbReference type="NCBI Taxonomy" id="59799"/>
    <lineage>
        <taxon>Eukaryota</taxon>
        <taxon>Discoba</taxon>
        <taxon>Euglenozoa</taxon>
        <taxon>Kinetoplastea</taxon>
        <taxon>Metakinetoplastina</taxon>
        <taxon>Trypanosomatida</taxon>
        <taxon>Trypanosomatidae</taxon>
        <taxon>Strigomonadinae</taxon>
        <taxon>Angomonas</taxon>
    </lineage>
</organism>
<protein>
    <submittedName>
        <fullName evidence="2">Uncharacterized protein</fullName>
    </submittedName>
</protein>
<keyword evidence="3" id="KW-1185">Reference proteome</keyword>
<dbReference type="AlphaFoldDB" id="A0A7G2CP28"/>
<feature type="region of interest" description="Disordered" evidence="1">
    <location>
        <begin position="234"/>
        <end position="253"/>
    </location>
</feature>
<evidence type="ECO:0000313" key="2">
    <source>
        <dbReference type="EMBL" id="CAD2220701.1"/>
    </source>
</evidence>
<accession>A0A7G2CP28</accession>
<dbReference type="VEuPathDB" id="TriTrypDB:ADEAN_000822300"/>
<gene>
    <name evidence="2" type="ORF">ADEAN_000822300</name>
</gene>
<proteinExistence type="predicted"/>
<dbReference type="EMBL" id="LR877162">
    <property type="protein sequence ID" value="CAD2220701.1"/>
    <property type="molecule type" value="Genomic_DNA"/>
</dbReference>